<sequence length="127" mass="14470">MNLIEILRQVKPGDKILRRGKDWIRSIEYRDDISMLSWLVECSQPDDLQADSWLIESHSSTNALGPAAVVGAEPLRLEATAIANLLRQDFDTKRPDEVVRELWLVMQLLATPERCADFLRRVVIISG</sequence>
<protein>
    <submittedName>
        <fullName evidence="1">Uncharacterized protein</fullName>
    </submittedName>
</protein>
<dbReference type="AlphaFoldDB" id="A0A9X8VL40"/>
<reference evidence="1" key="1">
    <citation type="submission" date="2019-03" db="EMBL/GenBank/DDBJ databases">
        <title>Serratia marcescens strain N2 draft genome.</title>
        <authorList>
            <person name="Yassin A."/>
            <person name="El-Kenawy N."/>
            <person name="Youssef N.H."/>
        </authorList>
    </citation>
    <scope>NUCLEOTIDE SEQUENCE [LARGE SCALE GENOMIC DNA]</scope>
    <source>
        <strain evidence="1">N2</strain>
    </source>
</reference>
<accession>A0A9X8VL40</accession>
<comment type="caution">
    <text evidence="1">The sequence shown here is derived from an EMBL/GenBank/DDBJ whole genome shotgun (WGS) entry which is preliminary data.</text>
</comment>
<evidence type="ECO:0000313" key="1">
    <source>
        <dbReference type="EMBL" id="TFV37363.1"/>
    </source>
</evidence>
<proteinExistence type="predicted"/>
<dbReference type="EMBL" id="SPSG01000447">
    <property type="protein sequence ID" value="TFV37363.1"/>
    <property type="molecule type" value="Genomic_DNA"/>
</dbReference>
<gene>
    <name evidence="1" type="ORF">E0L31_03900</name>
</gene>
<name>A0A9X8VL40_SERMA</name>
<organism evidence="1">
    <name type="scientific">Serratia marcescens</name>
    <dbReference type="NCBI Taxonomy" id="615"/>
    <lineage>
        <taxon>Bacteria</taxon>
        <taxon>Pseudomonadati</taxon>
        <taxon>Pseudomonadota</taxon>
        <taxon>Gammaproteobacteria</taxon>
        <taxon>Enterobacterales</taxon>
        <taxon>Yersiniaceae</taxon>
        <taxon>Serratia</taxon>
    </lineage>
</organism>
<dbReference type="RefSeq" id="WP_212562786.1">
    <property type="nucleotide sequence ID" value="NZ_SPSG02000011.1"/>
</dbReference>